<evidence type="ECO:0000313" key="1">
    <source>
        <dbReference type="EMBL" id="KAG8232134.1"/>
    </source>
</evidence>
<dbReference type="AlphaFoldDB" id="A0A8K0KBJ6"/>
<accession>A0A8K0KBJ6</accession>
<name>A0A8K0KBJ6_LADFU</name>
<evidence type="ECO:0000313" key="2">
    <source>
        <dbReference type="Proteomes" id="UP000792457"/>
    </source>
</evidence>
<protein>
    <submittedName>
        <fullName evidence="1">Uncharacterized protein</fullName>
    </submittedName>
</protein>
<dbReference type="EMBL" id="KZ308595">
    <property type="protein sequence ID" value="KAG8232134.1"/>
    <property type="molecule type" value="Genomic_DNA"/>
</dbReference>
<dbReference type="Proteomes" id="UP000792457">
    <property type="component" value="Unassembled WGS sequence"/>
</dbReference>
<reference evidence="1" key="1">
    <citation type="submission" date="2013-04" db="EMBL/GenBank/DDBJ databases">
        <authorList>
            <person name="Qu J."/>
            <person name="Murali S.C."/>
            <person name="Bandaranaike D."/>
            <person name="Bellair M."/>
            <person name="Blankenburg K."/>
            <person name="Chao H."/>
            <person name="Dinh H."/>
            <person name="Doddapaneni H."/>
            <person name="Downs B."/>
            <person name="Dugan-Rocha S."/>
            <person name="Elkadiri S."/>
            <person name="Gnanaolivu R.D."/>
            <person name="Hernandez B."/>
            <person name="Javaid M."/>
            <person name="Jayaseelan J.C."/>
            <person name="Lee S."/>
            <person name="Li M."/>
            <person name="Ming W."/>
            <person name="Munidasa M."/>
            <person name="Muniz J."/>
            <person name="Nguyen L."/>
            <person name="Ongeri F."/>
            <person name="Osuji N."/>
            <person name="Pu L.-L."/>
            <person name="Puazo M."/>
            <person name="Qu C."/>
            <person name="Quiroz J."/>
            <person name="Raj R."/>
            <person name="Weissenberger G."/>
            <person name="Xin Y."/>
            <person name="Zou X."/>
            <person name="Han Y."/>
            <person name="Richards S."/>
            <person name="Worley K."/>
            <person name="Muzny D."/>
            <person name="Gibbs R."/>
        </authorList>
    </citation>
    <scope>NUCLEOTIDE SEQUENCE</scope>
    <source>
        <strain evidence="1">Sampled in the wild</strain>
    </source>
</reference>
<proteinExistence type="predicted"/>
<reference evidence="1" key="2">
    <citation type="submission" date="2017-10" db="EMBL/GenBank/DDBJ databases">
        <title>Ladona fulva Genome sequencing and assembly.</title>
        <authorList>
            <person name="Murali S."/>
            <person name="Richards S."/>
            <person name="Bandaranaike D."/>
            <person name="Bellair M."/>
            <person name="Blankenburg K."/>
            <person name="Chao H."/>
            <person name="Dinh H."/>
            <person name="Doddapaneni H."/>
            <person name="Dugan-Rocha S."/>
            <person name="Elkadiri S."/>
            <person name="Gnanaolivu R."/>
            <person name="Hernandez B."/>
            <person name="Skinner E."/>
            <person name="Javaid M."/>
            <person name="Lee S."/>
            <person name="Li M."/>
            <person name="Ming W."/>
            <person name="Munidasa M."/>
            <person name="Muniz J."/>
            <person name="Nguyen L."/>
            <person name="Hughes D."/>
            <person name="Osuji N."/>
            <person name="Pu L.-L."/>
            <person name="Puazo M."/>
            <person name="Qu C."/>
            <person name="Quiroz J."/>
            <person name="Raj R."/>
            <person name="Weissenberger G."/>
            <person name="Xin Y."/>
            <person name="Zou X."/>
            <person name="Han Y."/>
            <person name="Worley K."/>
            <person name="Muzny D."/>
            <person name="Gibbs R."/>
        </authorList>
    </citation>
    <scope>NUCLEOTIDE SEQUENCE</scope>
    <source>
        <strain evidence="1">Sampled in the wild</strain>
    </source>
</reference>
<sequence length="161" mass="18795">MQEALEDDDFTTKFTFMPQVKVYGSFFLCEKTVAGKVTWEFCSDWAAPHWNDQVYGYLNDELSHPWIEHVGDDDLEHIKNLVYVTTANNICRAQGTDQCCTDDHRQMLQNVWNEVDYCLYMYHVTHRANIECNTSQLLSTASNLFLKCVHLMHCATKELKK</sequence>
<comment type="caution">
    <text evidence="1">The sequence shown here is derived from an EMBL/GenBank/DDBJ whole genome shotgun (WGS) entry which is preliminary data.</text>
</comment>
<organism evidence="1 2">
    <name type="scientific">Ladona fulva</name>
    <name type="common">Scarce chaser dragonfly</name>
    <name type="synonym">Libellula fulva</name>
    <dbReference type="NCBI Taxonomy" id="123851"/>
    <lineage>
        <taxon>Eukaryota</taxon>
        <taxon>Metazoa</taxon>
        <taxon>Ecdysozoa</taxon>
        <taxon>Arthropoda</taxon>
        <taxon>Hexapoda</taxon>
        <taxon>Insecta</taxon>
        <taxon>Pterygota</taxon>
        <taxon>Palaeoptera</taxon>
        <taxon>Odonata</taxon>
        <taxon>Epiprocta</taxon>
        <taxon>Anisoptera</taxon>
        <taxon>Libelluloidea</taxon>
        <taxon>Libellulidae</taxon>
        <taxon>Ladona</taxon>
    </lineage>
</organism>
<gene>
    <name evidence="1" type="ORF">J437_LFUL012143</name>
</gene>
<keyword evidence="2" id="KW-1185">Reference proteome</keyword>
<feature type="non-terminal residue" evidence="1">
    <location>
        <position position="1"/>
    </location>
</feature>